<organism evidence="1 2">
    <name type="scientific">Autumnicola lenta</name>
    <dbReference type="NCBI Taxonomy" id="3075593"/>
    <lineage>
        <taxon>Bacteria</taxon>
        <taxon>Pseudomonadati</taxon>
        <taxon>Bacteroidota</taxon>
        <taxon>Flavobacteriia</taxon>
        <taxon>Flavobacteriales</taxon>
        <taxon>Flavobacteriaceae</taxon>
        <taxon>Autumnicola</taxon>
    </lineage>
</organism>
<reference evidence="1 2" key="1">
    <citation type="submission" date="2023-09" db="EMBL/GenBank/DDBJ databases">
        <authorList>
            <person name="Rey-Velasco X."/>
        </authorList>
    </citation>
    <scope>NUCLEOTIDE SEQUENCE [LARGE SCALE GENOMIC DNA]</scope>
    <source>
        <strain evidence="1 2">F260</strain>
    </source>
</reference>
<accession>A0ABU3CIZ6</accession>
<proteinExistence type="predicted"/>
<gene>
    <name evidence="1" type="ORF">RM545_06510</name>
</gene>
<keyword evidence="2" id="KW-1185">Reference proteome</keyword>
<evidence type="ECO:0000313" key="1">
    <source>
        <dbReference type="EMBL" id="MDT0646337.1"/>
    </source>
</evidence>
<comment type="caution">
    <text evidence="1">The sequence shown here is derived from an EMBL/GenBank/DDBJ whole genome shotgun (WGS) entry which is preliminary data.</text>
</comment>
<sequence length="62" mass="7706">MKYPPIDIYDFNKHHIIHLTSKERKELANLILEEEEPTPPKPMTYREERIQYYKERLLRGRH</sequence>
<dbReference type="Proteomes" id="UP001245285">
    <property type="component" value="Unassembled WGS sequence"/>
</dbReference>
<dbReference type="RefSeq" id="WP_311494511.1">
    <property type="nucleotide sequence ID" value="NZ_JAVRHO010000007.1"/>
</dbReference>
<dbReference type="EMBL" id="JAVRHO010000007">
    <property type="protein sequence ID" value="MDT0646337.1"/>
    <property type="molecule type" value="Genomic_DNA"/>
</dbReference>
<protein>
    <submittedName>
        <fullName evidence="1">Uncharacterized protein</fullName>
    </submittedName>
</protein>
<evidence type="ECO:0000313" key="2">
    <source>
        <dbReference type="Proteomes" id="UP001245285"/>
    </source>
</evidence>
<name>A0ABU3CIZ6_9FLAO</name>